<name>A0ACB7P590_9PEZI</name>
<evidence type="ECO:0000313" key="2">
    <source>
        <dbReference type="Proteomes" id="UP000724584"/>
    </source>
</evidence>
<reference evidence="1 2" key="1">
    <citation type="journal article" date="2021" name="Nat. Commun.">
        <title>Genetic determinants of endophytism in the Arabidopsis root mycobiome.</title>
        <authorList>
            <person name="Mesny F."/>
            <person name="Miyauchi S."/>
            <person name="Thiergart T."/>
            <person name="Pickel B."/>
            <person name="Atanasova L."/>
            <person name="Karlsson M."/>
            <person name="Huettel B."/>
            <person name="Barry K.W."/>
            <person name="Haridas S."/>
            <person name="Chen C."/>
            <person name="Bauer D."/>
            <person name="Andreopoulos W."/>
            <person name="Pangilinan J."/>
            <person name="LaButti K."/>
            <person name="Riley R."/>
            <person name="Lipzen A."/>
            <person name="Clum A."/>
            <person name="Drula E."/>
            <person name="Henrissat B."/>
            <person name="Kohler A."/>
            <person name="Grigoriev I.V."/>
            <person name="Martin F.M."/>
            <person name="Hacquard S."/>
        </authorList>
    </citation>
    <scope>NUCLEOTIDE SEQUENCE [LARGE SCALE GENOMIC DNA]</scope>
    <source>
        <strain evidence="1 2">MPI-SDFR-AT-0079</strain>
    </source>
</reference>
<protein>
    <submittedName>
        <fullName evidence="1">Uncharacterized protein</fullName>
    </submittedName>
</protein>
<evidence type="ECO:0000313" key="1">
    <source>
        <dbReference type="EMBL" id="KAH6623811.1"/>
    </source>
</evidence>
<organism evidence="1 2">
    <name type="scientific">Chaetomium tenue</name>
    <dbReference type="NCBI Taxonomy" id="1854479"/>
    <lineage>
        <taxon>Eukaryota</taxon>
        <taxon>Fungi</taxon>
        <taxon>Dikarya</taxon>
        <taxon>Ascomycota</taxon>
        <taxon>Pezizomycotina</taxon>
        <taxon>Sordariomycetes</taxon>
        <taxon>Sordariomycetidae</taxon>
        <taxon>Sordariales</taxon>
        <taxon>Chaetomiaceae</taxon>
        <taxon>Chaetomium</taxon>
    </lineage>
</organism>
<proteinExistence type="predicted"/>
<keyword evidence="2" id="KW-1185">Reference proteome</keyword>
<accession>A0ACB7P590</accession>
<sequence>MTLIALEKKLYLESEDKQSYEHVMTARAGEMIKRYILPARELQNHMDSDAVRQAQLQEDLPANVLPEVPIPQPAMPILNQGSGHFVSPDPAAKPLAPVPSPPPPIPPNPGVPSPQRDLDNPPSYATPGHSDWVVDALERALLGLDGATDSTFEPAWPGPSSSPRVPSSYWSVEESEAFPGLLRTFGSDWARIAASMQTKTPTMVEDFFVRHIADGGRPKWVLYVMEADARLQRGIIARAPPSS</sequence>
<dbReference type="Proteomes" id="UP000724584">
    <property type="component" value="Unassembled WGS sequence"/>
</dbReference>
<dbReference type="EMBL" id="JAGIZQ010000006">
    <property type="protein sequence ID" value="KAH6623811.1"/>
    <property type="molecule type" value="Genomic_DNA"/>
</dbReference>
<comment type="caution">
    <text evidence="1">The sequence shown here is derived from an EMBL/GenBank/DDBJ whole genome shotgun (WGS) entry which is preliminary data.</text>
</comment>
<gene>
    <name evidence="1" type="ORF">F5144DRAFT_584376</name>
</gene>